<evidence type="ECO:0000313" key="2">
    <source>
        <dbReference type="Proteomes" id="UP001358586"/>
    </source>
</evidence>
<evidence type="ECO:0000313" key="1">
    <source>
        <dbReference type="EMBL" id="KAK5824619.1"/>
    </source>
</evidence>
<organism evidence="1 2">
    <name type="scientific">Gossypium arboreum</name>
    <name type="common">Tree cotton</name>
    <name type="synonym">Gossypium nanking</name>
    <dbReference type="NCBI Taxonomy" id="29729"/>
    <lineage>
        <taxon>Eukaryota</taxon>
        <taxon>Viridiplantae</taxon>
        <taxon>Streptophyta</taxon>
        <taxon>Embryophyta</taxon>
        <taxon>Tracheophyta</taxon>
        <taxon>Spermatophyta</taxon>
        <taxon>Magnoliopsida</taxon>
        <taxon>eudicotyledons</taxon>
        <taxon>Gunneridae</taxon>
        <taxon>Pentapetalae</taxon>
        <taxon>rosids</taxon>
        <taxon>malvids</taxon>
        <taxon>Malvales</taxon>
        <taxon>Malvaceae</taxon>
        <taxon>Malvoideae</taxon>
        <taxon>Gossypium</taxon>
    </lineage>
</organism>
<keyword evidence="2" id="KW-1185">Reference proteome</keyword>
<comment type="caution">
    <text evidence="1">The sequence shown here is derived from an EMBL/GenBank/DDBJ whole genome shotgun (WGS) entry which is preliminary data.</text>
</comment>
<reference evidence="1 2" key="1">
    <citation type="submission" date="2023-03" db="EMBL/GenBank/DDBJ databases">
        <title>WGS of Gossypium arboreum.</title>
        <authorList>
            <person name="Yu D."/>
        </authorList>
    </citation>
    <scope>NUCLEOTIDE SEQUENCE [LARGE SCALE GENOMIC DNA]</scope>
    <source>
        <tissue evidence="1">Leaf</tissue>
    </source>
</reference>
<protein>
    <submittedName>
        <fullName evidence="1">Uncharacterized protein</fullName>
    </submittedName>
</protein>
<proteinExistence type="predicted"/>
<sequence>MEIGLGFRNVIIEGDARSIIKKLQIDQDDRRNEKRESHLSGRRSLILQLQKRSMKKIVKSYSVEKPRC</sequence>
<dbReference type="EMBL" id="JARKNE010000006">
    <property type="protein sequence ID" value="KAK5824619.1"/>
    <property type="molecule type" value="Genomic_DNA"/>
</dbReference>
<gene>
    <name evidence="1" type="ORF">PVK06_019400</name>
</gene>
<name>A0ABR0PK29_GOSAR</name>
<dbReference type="Proteomes" id="UP001358586">
    <property type="component" value="Chromosome 6"/>
</dbReference>
<accession>A0ABR0PK29</accession>